<name>A0A2X3F5H5_KLEPN</name>
<evidence type="ECO:0000313" key="2">
    <source>
        <dbReference type="Proteomes" id="UP000250675"/>
    </source>
</evidence>
<dbReference type="InterPro" id="IPR027032">
    <property type="entry name" value="Twinkle-like"/>
</dbReference>
<dbReference type="SUPFAM" id="SSF56731">
    <property type="entry name" value="DNA primase core"/>
    <property type="match status" value="1"/>
</dbReference>
<dbReference type="CDD" id="cd01029">
    <property type="entry name" value="TOPRIM_primases"/>
    <property type="match status" value="1"/>
</dbReference>
<reference evidence="1 2" key="1">
    <citation type="submission" date="2018-06" db="EMBL/GenBank/DDBJ databases">
        <authorList>
            <consortium name="Pathogen Informatics"/>
            <person name="Doyle S."/>
        </authorList>
    </citation>
    <scope>NUCLEOTIDE SEQUENCE [LARGE SCALE GENOMIC DNA]</scope>
    <source>
        <strain evidence="1 2">NCTC9645</strain>
    </source>
</reference>
<dbReference type="Proteomes" id="UP000250675">
    <property type="component" value="Unassembled WGS sequence"/>
</dbReference>
<accession>A0A2X3F5H5</accession>
<dbReference type="PANTHER" id="PTHR12873:SF0">
    <property type="entry name" value="TWINKLE MTDNA HELICASE"/>
    <property type="match status" value="1"/>
</dbReference>
<dbReference type="PANTHER" id="PTHR12873">
    <property type="entry name" value="T7-LIKE MITOCHONDRIAL DNA HELICASE"/>
    <property type="match status" value="1"/>
</dbReference>
<dbReference type="Gene3D" id="3.40.1360.10">
    <property type="match status" value="1"/>
</dbReference>
<organism evidence="1 2">
    <name type="scientific">Klebsiella pneumoniae</name>
    <dbReference type="NCBI Taxonomy" id="573"/>
    <lineage>
        <taxon>Bacteria</taxon>
        <taxon>Pseudomonadati</taxon>
        <taxon>Pseudomonadota</taxon>
        <taxon>Gammaproteobacteria</taxon>
        <taxon>Enterobacterales</taxon>
        <taxon>Enterobacteriaceae</taxon>
        <taxon>Klebsiella/Raoultella group</taxon>
        <taxon>Klebsiella</taxon>
        <taxon>Klebsiella pneumoniae complex</taxon>
    </lineage>
</organism>
<gene>
    <name evidence="1" type="ORF">NCTC9645_01335</name>
</gene>
<dbReference type="GO" id="GO:0003697">
    <property type="term" value="F:single-stranded DNA binding"/>
    <property type="evidence" value="ECO:0007669"/>
    <property type="project" value="InterPro"/>
</dbReference>
<proteinExistence type="predicted"/>
<sequence length="88" mass="9239">MPKPRAVVLCEGEIDCMTYSQLGISALSVPFGGGKAPSSSGLSTSITTWTASTKIWLSLDNDEVGREAAKEIARRLGEHRCRSGGAAV</sequence>
<dbReference type="InterPro" id="IPR034154">
    <property type="entry name" value="TOPRIM_DnaG/twinkle"/>
</dbReference>
<evidence type="ECO:0000313" key="1">
    <source>
        <dbReference type="EMBL" id="SQC19909.1"/>
    </source>
</evidence>
<dbReference type="GO" id="GO:0043139">
    <property type="term" value="F:5'-3' DNA helicase activity"/>
    <property type="evidence" value="ECO:0007669"/>
    <property type="project" value="InterPro"/>
</dbReference>
<protein>
    <submittedName>
        <fullName evidence="1">DNA primase (Bacterial type)</fullName>
    </submittedName>
</protein>
<dbReference type="AlphaFoldDB" id="A0A2X3F5H5"/>
<dbReference type="Pfam" id="PF13155">
    <property type="entry name" value="Toprim_2"/>
    <property type="match status" value="1"/>
</dbReference>
<dbReference type="EMBL" id="UASO01000004">
    <property type="protein sequence ID" value="SQC19909.1"/>
    <property type="molecule type" value="Genomic_DNA"/>
</dbReference>